<dbReference type="AlphaFoldDB" id="A0A9K3L694"/>
<keyword evidence="3" id="KW-1185">Reference proteome</keyword>
<reference evidence="2" key="2">
    <citation type="submission" date="2021-04" db="EMBL/GenBank/DDBJ databases">
        <authorList>
            <person name="Podell S."/>
        </authorList>
    </citation>
    <scope>NUCLEOTIDE SEQUENCE</scope>
    <source>
        <strain evidence="2">Hildebrandi</strain>
    </source>
</reference>
<organism evidence="2 3">
    <name type="scientific">Nitzschia inconspicua</name>
    <dbReference type="NCBI Taxonomy" id="303405"/>
    <lineage>
        <taxon>Eukaryota</taxon>
        <taxon>Sar</taxon>
        <taxon>Stramenopiles</taxon>
        <taxon>Ochrophyta</taxon>
        <taxon>Bacillariophyta</taxon>
        <taxon>Bacillariophyceae</taxon>
        <taxon>Bacillariophycidae</taxon>
        <taxon>Bacillariales</taxon>
        <taxon>Bacillariaceae</taxon>
        <taxon>Nitzschia</taxon>
    </lineage>
</organism>
<feature type="compositionally biased region" description="Polar residues" evidence="1">
    <location>
        <begin position="113"/>
        <end position="124"/>
    </location>
</feature>
<reference evidence="2" key="1">
    <citation type="journal article" date="2021" name="Sci. Rep.">
        <title>Diploid genomic architecture of Nitzschia inconspicua, an elite biomass production diatom.</title>
        <authorList>
            <person name="Oliver A."/>
            <person name="Podell S."/>
            <person name="Pinowska A."/>
            <person name="Traller J.C."/>
            <person name="Smith S.R."/>
            <person name="McClure R."/>
            <person name="Beliaev A."/>
            <person name="Bohutskyi P."/>
            <person name="Hill E.A."/>
            <person name="Rabines A."/>
            <person name="Zheng H."/>
            <person name="Allen L.Z."/>
            <person name="Kuo A."/>
            <person name="Grigoriev I.V."/>
            <person name="Allen A.E."/>
            <person name="Hazlebeck D."/>
            <person name="Allen E.E."/>
        </authorList>
    </citation>
    <scope>NUCLEOTIDE SEQUENCE</scope>
    <source>
        <strain evidence="2">Hildebrandi</strain>
    </source>
</reference>
<accession>A0A9K3L694</accession>
<comment type="caution">
    <text evidence="2">The sequence shown here is derived from an EMBL/GenBank/DDBJ whole genome shotgun (WGS) entry which is preliminary data.</text>
</comment>
<sequence>MGPQSQRRNTLAKRTAKLKGSAGYRNKKKRIAKAGDQLTLTGEVAFDVLRHCNVCINRRLGKKELHRAHHKLCPNNRRTRGITSNTTLESNKYSKKWKKHFAAPLKQSEKLHSSNVTPRWQSSNPCQQSVPEQPQQQWIVAKPPIEPNFIYIPHTTATMFLTNQMPLPGFQWMPPQPTHQQQEMCLLTLPRMPPQPTQQQQEMCLLTLPRMPPQPTQQQMYSANTVTNGGFCCNKYFFWYISHNRKGRPPHEHQCLDRIQYKRDMRLGQETNSRI</sequence>
<name>A0A9K3L694_9STRA</name>
<feature type="region of interest" description="Disordered" evidence="1">
    <location>
        <begin position="109"/>
        <end position="129"/>
    </location>
</feature>
<dbReference type="EMBL" id="JAGRRH010000015">
    <property type="protein sequence ID" value="KAG7355428.1"/>
    <property type="molecule type" value="Genomic_DNA"/>
</dbReference>
<gene>
    <name evidence="2" type="ORF">IV203_000114</name>
</gene>
<dbReference type="Proteomes" id="UP000693970">
    <property type="component" value="Unassembled WGS sequence"/>
</dbReference>
<evidence type="ECO:0000313" key="3">
    <source>
        <dbReference type="Proteomes" id="UP000693970"/>
    </source>
</evidence>
<evidence type="ECO:0000313" key="2">
    <source>
        <dbReference type="EMBL" id="KAG7355428.1"/>
    </source>
</evidence>
<evidence type="ECO:0000256" key="1">
    <source>
        <dbReference type="SAM" id="MobiDB-lite"/>
    </source>
</evidence>
<dbReference type="OrthoDB" id="55027at2759"/>
<feature type="region of interest" description="Disordered" evidence="1">
    <location>
        <begin position="1"/>
        <end position="24"/>
    </location>
</feature>
<proteinExistence type="predicted"/>
<protein>
    <submittedName>
        <fullName evidence="2">Uncharacterized protein</fullName>
    </submittedName>
</protein>